<dbReference type="KEGG" id="apro:F751_2503"/>
<dbReference type="OrthoDB" id="843225at2759"/>
<evidence type="ECO:0000313" key="5">
    <source>
        <dbReference type="Proteomes" id="UP000028924"/>
    </source>
</evidence>
<evidence type="ECO:0000259" key="1">
    <source>
        <dbReference type="Pfam" id="PF00582"/>
    </source>
</evidence>
<reference evidence="3 5" key="1">
    <citation type="journal article" date="2014" name="BMC Genomics">
        <title>Oil accumulation mechanisms of the oleaginous microalga Chlorella protothecoides revealed through its genome, transcriptomes, and proteomes.</title>
        <authorList>
            <person name="Gao C."/>
            <person name="Wang Y."/>
            <person name="Shen Y."/>
            <person name="Yan D."/>
            <person name="He X."/>
            <person name="Dai J."/>
            <person name="Wu Q."/>
        </authorList>
    </citation>
    <scope>NUCLEOTIDE SEQUENCE [LARGE SCALE GENOMIC DNA]</scope>
    <source>
        <strain evidence="3 5">0710</strain>
    </source>
</reference>
<dbReference type="Proteomes" id="UP000279271">
    <property type="component" value="Unassembled WGS sequence"/>
</dbReference>
<dbReference type="SUPFAM" id="SSF52402">
    <property type="entry name" value="Adenine nucleotide alpha hydrolases-like"/>
    <property type="match status" value="1"/>
</dbReference>
<dbReference type="Proteomes" id="UP000028924">
    <property type="component" value="Unassembled WGS sequence"/>
</dbReference>
<dbReference type="RefSeq" id="XP_011398557.1">
    <property type="nucleotide sequence ID" value="XM_011400255.1"/>
</dbReference>
<dbReference type="AlphaFoldDB" id="A0A087SIV7"/>
<dbReference type="PANTHER" id="PTHR31964:SF113">
    <property type="entry name" value="USPA DOMAIN-CONTAINING PROTEIN"/>
    <property type="match status" value="1"/>
</dbReference>
<dbReference type="EMBL" id="KL662122">
    <property type="protein sequence ID" value="KFM25661.1"/>
    <property type="molecule type" value="Genomic_DNA"/>
</dbReference>
<reference evidence="4" key="5">
    <citation type="submission" date="2018-11" db="EMBL/GenBank/DDBJ databases">
        <title>Characterization of plant carbon substrate utilization by Auxenochlorella protothecoides.</title>
        <authorList>
            <person name="Vogler B.W."/>
            <person name="Starkenburg S.R."/>
            <person name="Sudasinghe N."/>
            <person name="Schambach J.Y."/>
            <person name="Rollin J.A."/>
            <person name="Pattathil S."/>
            <person name="Barry A.N."/>
        </authorList>
    </citation>
    <scope>NUCLEOTIDE SEQUENCE [LARGE SCALE GENOMIC DNA]</scope>
    <source>
        <strain evidence="4">UTEX 25</strain>
    </source>
</reference>
<dbReference type="CDD" id="cd23659">
    <property type="entry name" value="USP_At3g01520-like"/>
    <property type="match status" value="1"/>
</dbReference>
<reference evidence="6" key="3">
    <citation type="journal article" date="2018" name="Algal Res.">
        <title>Characterization of plant carbon substrate utilization by Auxenochlorella protothecoides.</title>
        <authorList>
            <person name="Vogler B.W."/>
            <person name="Starkenburg S.R."/>
            <person name="Sudasinghe N."/>
            <person name="Schambach J.Y."/>
            <person name="Rollin J.A."/>
            <person name="Pattathil S."/>
            <person name="Barry A.N."/>
        </authorList>
    </citation>
    <scope>NUCLEOTIDE SEQUENCE [LARGE SCALE GENOMIC DNA]</scope>
    <source>
        <strain evidence="6">UTEX 25</strain>
    </source>
</reference>
<dbReference type="PRINTS" id="PR01438">
    <property type="entry name" value="UNVRSLSTRESS"/>
</dbReference>
<dbReference type="PANTHER" id="PTHR31964">
    <property type="entry name" value="ADENINE NUCLEOTIDE ALPHA HYDROLASES-LIKE SUPERFAMILY PROTEIN"/>
    <property type="match status" value="1"/>
</dbReference>
<protein>
    <recommendedName>
        <fullName evidence="1">UspA domain-containing protein</fullName>
    </recommendedName>
</protein>
<keyword evidence="5" id="KW-1185">Reference proteome</keyword>
<dbReference type="Pfam" id="PF00582">
    <property type="entry name" value="Usp"/>
    <property type="match status" value="1"/>
</dbReference>
<name>A0A087SIV7_AUXPR</name>
<dbReference type="GeneID" id="23613894"/>
<accession>A0A087SIV7</accession>
<evidence type="ECO:0000313" key="2">
    <source>
        <dbReference type="EMBL" id="JAT75872.1"/>
    </source>
</evidence>
<dbReference type="InterPro" id="IPR014729">
    <property type="entry name" value="Rossmann-like_a/b/a_fold"/>
</dbReference>
<dbReference type="InterPro" id="IPR006015">
    <property type="entry name" value="Universal_stress_UspA"/>
</dbReference>
<reference evidence="2" key="2">
    <citation type="submission" date="2015-08" db="EMBL/GenBank/DDBJ databases">
        <authorList>
            <person name="Babu N.S."/>
            <person name="Beckwith C.J."/>
            <person name="Beseler K.G."/>
            <person name="Brison A."/>
            <person name="Carone J.V."/>
            <person name="Caskin T.P."/>
            <person name="Diamond M."/>
            <person name="Durham M.E."/>
            <person name="Foxe J.M."/>
            <person name="Go M."/>
            <person name="Henderson B.A."/>
            <person name="Jones I.B."/>
            <person name="McGettigan J.A."/>
            <person name="Micheletti S.J."/>
            <person name="Nasrallah M.E."/>
            <person name="Ortiz D."/>
            <person name="Piller C.R."/>
            <person name="Privatt S.R."/>
            <person name="Schneider S.L."/>
            <person name="Sharp S."/>
            <person name="Smith T.C."/>
            <person name="Stanton J.D."/>
            <person name="Ullery H.E."/>
            <person name="Wilson R.J."/>
            <person name="Serrano M.G."/>
            <person name="Buck G."/>
            <person name="Lee V."/>
            <person name="Wang Y."/>
            <person name="Carvalho R."/>
            <person name="Voegtly L."/>
            <person name="Shi R."/>
            <person name="Duckworth R."/>
            <person name="Johnson A."/>
            <person name="Loviza R."/>
            <person name="Walstead R."/>
            <person name="Shah Z."/>
            <person name="Kiflezghi M."/>
            <person name="Wade K."/>
            <person name="Ball S.L."/>
            <person name="Bradley K.W."/>
            <person name="Asai D.J."/>
            <person name="Bowman C.A."/>
            <person name="Russell D.A."/>
            <person name="Pope W.H."/>
            <person name="Jacobs-Sera D."/>
            <person name="Hendrix R.W."/>
            <person name="Hatfull G.F."/>
        </authorList>
    </citation>
    <scope>NUCLEOTIDE SEQUENCE</scope>
</reference>
<proteinExistence type="predicted"/>
<evidence type="ECO:0000313" key="6">
    <source>
        <dbReference type="Proteomes" id="UP000279271"/>
    </source>
</evidence>
<dbReference type="InterPro" id="IPR006016">
    <property type="entry name" value="UspA"/>
</dbReference>
<evidence type="ECO:0000313" key="4">
    <source>
        <dbReference type="EMBL" id="RMZ57443.1"/>
    </source>
</evidence>
<reference evidence="4" key="4">
    <citation type="submission" date="2018-10" db="EMBL/GenBank/DDBJ databases">
        <authorList>
            <person name="Hovde B."/>
            <person name="Zhang X."/>
        </authorList>
    </citation>
    <scope>NUCLEOTIDE SEQUENCE [LARGE SCALE GENOMIC DNA]</scope>
    <source>
        <strain evidence="4">UTEX 25</strain>
    </source>
</reference>
<dbReference type="EMBL" id="QOKY01000128">
    <property type="protein sequence ID" value="RMZ57443.1"/>
    <property type="molecule type" value="Genomic_DNA"/>
</dbReference>
<feature type="domain" description="UspA" evidence="1">
    <location>
        <begin position="5"/>
        <end position="153"/>
    </location>
</feature>
<evidence type="ECO:0000313" key="3">
    <source>
        <dbReference type="EMBL" id="KFM25661.1"/>
    </source>
</evidence>
<dbReference type="EMBL" id="GDKF01002750">
    <property type="protein sequence ID" value="JAT75872.1"/>
    <property type="molecule type" value="Transcribed_RNA"/>
</dbReference>
<sequence>MTGRVVLLAVDDSDACEGAVKFTVEQMHQGGDEYHVVHVIPRLQLSSQYGAPSIDFLPQQDSTAYEALLQRAQDFLAARVVTHLGDVDPPPMLHLIKSETDTDSIGAVICRKAEELGAGLVVLSARQNSRLHDFFVGSVSGYCLEHCAAPLLIHS</sequence>
<dbReference type="eggNOG" id="ENOG502RRFG">
    <property type="taxonomic scope" value="Eukaryota"/>
</dbReference>
<organism evidence="3 5">
    <name type="scientific">Auxenochlorella protothecoides</name>
    <name type="common">Green microalga</name>
    <name type="synonym">Chlorella protothecoides</name>
    <dbReference type="NCBI Taxonomy" id="3075"/>
    <lineage>
        <taxon>Eukaryota</taxon>
        <taxon>Viridiplantae</taxon>
        <taxon>Chlorophyta</taxon>
        <taxon>core chlorophytes</taxon>
        <taxon>Trebouxiophyceae</taxon>
        <taxon>Chlorellales</taxon>
        <taxon>Chlorellaceae</taxon>
        <taxon>Auxenochlorella</taxon>
    </lineage>
</organism>
<gene>
    <name evidence="4" type="ORF">APUTEX25_004277</name>
    <name evidence="3" type="ORF">F751_2503</name>
    <name evidence="2" type="ORF">g.354</name>
</gene>
<dbReference type="Gene3D" id="3.40.50.620">
    <property type="entry name" value="HUPs"/>
    <property type="match status" value="1"/>
</dbReference>